<keyword evidence="2" id="KW-0732">Signal</keyword>
<feature type="chain" id="PRO_5013071424" evidence="2">
    <location>
        <begin position="30"/>
        <end position="90"/>
    </location>
</feature>
<comment type="caution">
    <text evidence="3">The sequence shown here is derived from an EMBL/GenBank/DDBJ whole genome shotgun (WGS) entry which is preliminary data.</text>
</comment>
<feature type="compositionally biased region" description="Polar residues" evidence="1">
    <location>
        <begin position="74"/>
        <end position="84"/>
    </location>
</feature>
<reference evidence="4" key="1">
    <citation type="submission" date="2017-01" db="EMBL/GenBank/DDBJ databases">
        <title>Comparative genomics of anhydrobiosis in the tardigrade Hypsibius dujardini.</title>
        <authorList>
            <person name="Yoshida Y."/>
            <person name="Koutsovoulos G."/>
            <person name="Laetsch D."/>
            <person name="Stevens L."/>
            <person name="Kumar S."/>
            <person name="Horikawa D."/>
            <person name="Ishino K."/>
            <person name="Komine S."/>
            <person name="Tomita M."/>
            <person name="Blaxter M."/>
            <person name="Arakawa K."/>
        </authorList>
    </citation>
    <scope>NUCLEOTIDE SEQUENCE [LARGE SCALE GENOMIC DNA]</scope>
    <source>
        <strain evidence="4">Z151</strain>
    </source>
</reference>
<dbReference type="Proteomes" id="UP000192578">
    <property type="component" value="Unassembled WGS sequence"/>
</dbReference>
<organism evidence="3 4">
    <name type="scientific">Hypsibius exemplaris</name>
    <name type="common">Freshwater tardigrade</name>
    <dbReference type="NCBI Taxonomy" id="2072580"/>
    <lineage>
        <taxon>Eukaryota</taxon>
        <taxon>Metazoa</taxon>
        <taxon>Ecdysozoa</taxon>
        <taxon>Tardigrada</taxon>
        <taxon>Eutardigrada</taxon>
        <taxon>Parachela</taxon>
        <taxon>Hypsibioidea</taxon>
        <taxon>Hypsibiidae</taxon>
        <taxon>Hypsibius</taxon>
    </lineage>
</organism>
<evidence type="ECO:0000256" key="1">
    <source>
        <dbReference type="SAM" id="MobiDB-lite"/>
    </source>
</evidence>
<protein>
    <submittedName>
        <fullName evidence="3">Uncharacterized protein</fullName>
    </submittedName>
</protein>
<accession>A0A1W0X273</accession>
<name>A0A1W0X273_HYPEX</name>
<gene>
    <name evidence="3" type="ORF">BV898_04470</name>
</gene>
<feature type="region of interest" description="Disordered" evidence="1">
    <location>
        <begin position="68"/>
        <end position="90"/>
    </location>
</feature>
<dbReference type="EMBL" id="MTYJ01000022">
    <property type="protein sequence ID" value="OQV21568.1"/>
    <property type="molecule type" value="Genomic_DNA"/>
</dbReference>
<proteinExistence type="predicted"/>
<feature type="signal peptide" evidence="2">
    <location>
        <begin position="1"/>
        <end position="29"/>
    </location>
</feature>
<evidence type="ECO:0000313" key="3">
    <source>
        <dbReference type="EMBL" id="OQV21568.1"/>
    </source>
</evidence>
<evidence type="ECO:0000256" key="2">
    <source>
        <dbReference type="SAM" id="SignalP"/>
    </source>
</evidence>
<evidence type="ECO:0000313" key="4">
    <source>
        <dbReference type="Proteomes" id="UP000192578"/>
    </source>
</evidence>
<sequence length="90" mass="9818">MAVQQALNGSCLLLFLIVCLVQMPNATTGVPVSQSHVIHKRDNCQSYCFSLVFTPNVALCNLMCKWPPSGPSARPSSEIRQNPLSHHIGL</sequence>
<dbReference type="AlphaFoldDB" id="A0A1W0X273"/>
<keyword evidence="4" id="KW-1185">Reference proteome</keyword>